<dbReference type="InterPro" id="IPR036179">
    <property type="entry name" value="Ig-like_dom_sf"/>
</dbReference>
<dbReference type="PANTHER" id="PTHR45080:SF8">
    <property type="entry name" value="IG-LIKE DOMAIN-CONTAINING PROTEIN"/>
    <property type="match status" value="1"/>
</dbReference>
<dbReference type="InterPro" id="IPR050958">
    <property type="entry name" value="Cell_Adh-Cytoskel_Orgn"/>
</dbReference>
<reference evidence="7" key="1">
    <citation type="submission" date="2025-08" db="UniProtKB">
        <authorList>
            <consortium name="RefSeq"/>
        </authorList>
    </citation>
    <scope>IDENTIFICATION</scope>
    <source>
        <tissue evidence="7">Muscle</tissue>
    </source>
</reference>
<dbReference type="PROSITE" id="PS50835">
    <property type="entry name" value="IG_LIKE"/>
    <property type="match status" value="1"/>
</dbReference>
<dbReference type="InterPro" id="IPR007110">
    <property type="entry name" value="Ig-like_dom"/>
</dbReference>
<proteinExistence type="predicted"/>
<gene>
    <name evidence="7" type="primary">LOC111086673</name>
</gene>
<protein>
    <submittedName>
        <fullName evidence="7">Down syndrome cell adhesion molecule-like protein 1</fullName>
    </submittedName>
</protein>
<feature type="domain" description="Ig-like" evidence="5">
    <location>
        <begin position="20"/>
        <end position="109"/>
    </location>
</feature>
<name>A0ABM1SRB1_LIMPO</name>
<evidence type="ECO:0000313" key="7">
    <source>
        <dbReference type="RefSeq" id="XP_022246167.1"/>
    </source>
</evidence>
<dbReference type="GeneID" id="111086673"/>
<feature type="chain" id="PRO_5046883496" evidence="4">
    <location>
        <begin position="17"/>
        <end position="175"/>
    </location>
</feature>
<dbReference type="PANTHER" id="PTHR45080">
    <property type="entry name" value="CONTACTIN 5"/>
    <property type="match status" value="1"/>
</dbReference>
<dbReference type="SUPFAM" id="SSF48726">
    <property type="entry name" value="Immunoglobulin"/>
    <property type="match status" value="2"/>
</dbReference>
<dbReference type="InterPro" id="IPR003599">
    <property type="entry name" value="Ig_sub"/>
</dbReference>
<keyword evidence="1 4" id="KW-0732">Signal</keyword>
<dbReference type="Pfam" id="PF07679">
    <property type="entry name" value="I-set"/>
    <property type="match status" value="2"/>
</dbReference>
<accession>A0ABM1SRB1</accession>
<feature type="signal peptide" evidence="4">
    <location>
        <begin position="1"/>
        <end position="16"/>
    </location>
</feature>
<organism evidence="6 7">
    <name type="scientific">Limulus polyphemus</name>
    <name type="common">Atlantic horseshoe crab</name>
    <dbReference type="NCBI Taxonomy" id="6850"/>
    <lineage>
        <taxon>Eukaryota</taxon>
        <taxon>Metazoa</taxon>
        <taxon>Ecdysozoa</taxon>
        <taxon>Arthropoda</taxon>
        <taxon>Chelicerata</taxon>
        <taxon>Merostomata</taxon>
        <taxon>Xiphosura</taxon>
        <taxon>Limulidae</taxon>
        <taxon>Limulus</taxon>
    </lineage>
</organism>
<dbReference type="InterPro" id="IPR013783">
    <property type="entry name" value="Ig-like_fold"/>
</dbReference>
<keyword evidence="6" id="KW-1185">Reference proteome</keyword>
<evidence type="ECO:0000256" key="1">
    <source>
        <dbReference type="ARBA" id="ARBA00022729"/>
    </source>
</evidence>
<evidence type="ECO:0000313" key="6">
    <source>
        <dbReference type="Proteomes" id="UP000694941"/>
    </source>
</evidence>
<dbReference type="SMART" id="SM00408">
    <property type="entry name" value="IGc2"/>
    <property type="match status" value="1"/>
</dbReference>
<dbReference type="Gene3D" id="2.60.40.10">
    <property type="entry name" value="Immunoglobulins"/>
    <property type="match status" value="2"/>
</dbReference>
<keyword evidence="2" id="KW-1015">Disulfide bond</keyword>
<dbReference type="SMART" id="SM00409">
    <property type="entry name" value="IG"/>
    <property type="match status" value="1"/>
</dbReference>
<sequence length="175" mass="19168">MKIIILIAIFSLRVIAQVPPKIQPFVFPEFVEEGKLIQATCGLETHDAADEFQWFKDGRPLRSGAQWTVLSPGIVSVLVIKSVTIETSGNYTCVARNSAGQDEYTAALQVKDEEFVKISKGSESDGTFTIEGATQNDAGLYICEVTNGIGEDLRKTVRLSIRGTDCGVIFFQITM</sequence>
<evidence type="ECO:0000256" key="2">
    <source>
        <dbReference type="ARBA" id="ARBA00023157"/>
    </source>
</evidence>
<evidence type="ECO:0000259" key="5">
    <source>
        <dbReference type="PROSITE" id="PS50835"/>
    </source>
</evidence>
<dbReference type="RefSeq" id="XP_022246167.1">
    <property type="nucleotide sequence ID" value="XM_022390459.1"/>
</dbReference>
<dbReference type="InterPro" id="IPR003598">
    <property type="entry name" value="Ig_sub2"/>
</dbReference>
<dbReference type="InterPro" id="IPR013098">
    <property type="entry name" value="Ig_I-set"/>
</dbReference>
<evidence type="ECO:0000256" key="4">
    <source>
        <dbReference type="SAM" id="SignalP"/>
    </source>
</evidence>
<keyword evidence="3" id="KW-0393">Immunoglobulin domain</keyword>
<evidence type="ECO:0000256" key="3">
    <source>
        <dbReference type="ARBA" id="ARBA00023319"/>
    </source>
</evidence>
<dbReference type="Proteomes" id="UP000694941">
    <property type="component" value="Unplaced"/>
</dbReference>